<dbReference type="CDD" id="cd06284">
    <property type="entry name" value="PBP1_LacI-like"/>
    <property type="match status" value="1"/>
</dbReference>
<dbReference type="InterPro" id="IPR046335">
    <property type="entry name" value="LacI/GalR-like_sensor"/>
</dbReference>
<keyword evidence="3" id="KW-0804">Transcription</keyword>
<keyword evidence="2" id="KW-0238">DNA-binding</keyword>
<evidence type="ECO:0000313" key="6">
    <source>
        <dbReference type="Proteomes" id="UP000469325"/>
    </source>
</evidence>
<comment type="caution">
    <text evidence="5">The sequence shown here is derived from an EMBL/GenBank/DDBJ whole genome shotgun (WGS) entry which is preliminary data.</text>
</comment>
<accession>A0A6N7XSK3</accession>
<sequence>MGRGDKATVADVARAAGVSPATVSRVLHHPELVNGETLERVRRSISDLDYSSVSFDGIGASGTPLVVISIPWLDNPFYGEIVRGARVAAQIHGAQILISWGNPEDPSLDDFCQMLRSCGAQGIITCGPLSLEALGQIDDTVPVVQCCEFNDRSSVPYVSIDDFSAARTATEHLLSCGCRRLAFVGGPDVYKYTRERRRGFLSMVGEQMIEVPDRWVLQIPNNSFGLAYSAVCHMLESEERPDGVFACSDTFASAVIRSARKSSLEVPGDLMVVGFDNTDTAVMTTPTITTINQPRYNMGFSACNLLFERIEGSSEATSMTLETELIVRESTTSKKELS</sequence>
<dbReference type="Pfam" id="PF00356">
    <property type="entry name" value="LacI"/>
    <property type="match status" value="1"/>
</dbReference>
<dbReference type="SMART" id="SM00354">
    <property type="entry name" value="HTH_LACI"/>
    <property type="match status" value="1"/>
</dbReference>
<name>A0A6N7XSK3_9ACTN</name>
<evidence type="ECO:0000313" key="5">
    <source>
        <dbReference type="EMBL" id="MST72909.1"/>
    </source>
</evidence>
<reference evidence="5 6" key="1">
    <citation type="submission" date="2019-08" db="EMBL/GenBank/DDBJ databases">
        <title>In-depth cultivation of the pig gut microbiome towards novel bacterial diversity and tailored functional studies.</title>
        <authorList>
            <person name="Wylensek D."/>
            <person name="Hitch T.C.A."/>
            <person name="Clavel T."/>
        </authorList>
    </citation>
    <scope>NUCLEOTIDE SEQUENCE [LARGE SCALE GENOMIC DNA]</scope>
    <source>
        <strain evidence="5 6">CA-Schmier-601-WT-1</strain>
    </source>
</reference>
<dbReference type="InterPro" id="IPR028082">
    <property type="entry name" value="Peripla_BP_I"/>
</dbReference>
<evidence type="ECO:0000259" key="4">
    <source>
        <dbReference type="PROSITE" id="PS50932"/>
    </source>
</evidence>
<proteinExistence type="predicted"/>
<dbReference type="SUPFAM" id="SSF53822">
    <property type="entry name" value="Periplasmic binding protein-like I"/>
    <property type="match status" value="1"/>
</dbReference>
<evidence type="ECO:0000256" key="2">
    <source>
        <dbReference type="ARBA" id="ARBA00023125"/>
    </source>
</evidence>
<dbReference type="PROSITE" id="PS00356">
    <property type="entry name" value="HTH_LACI_1"/>
    <property type="match status" value="1"/>
</dbReference>
<evidence type="ECO:0000256" key="1">
    <source>
        <dbReference type="ARBA" id="ARBA00023015"/>
    </source>
</evidence>
<dbReference type="SUPFAM" id="SSF47413">
    <property type="entry name" value="lambda repressor-like DNA-binding domains"/>
    <property type="match status" value="1"/>
</dbReference>
<keyword evidence="6" id="KW-1185">Reference proteome</keyword>
<dbReference type="GO" id="GO:0000976">
    <property type="term" value="F:transcription cis-regulatory region binding"/>
    <property type="evidence" value="ECO:0007669"/>
    <property type="project" value="TreeGrafter"/>
</dbReference>
<dbReference type="RefSeq" id="WP_154435512.1">
    <property type="nucleotide sequence ID" value="NZ_VUNC01000005.1"/>
</dbReference>
<dbReference type="Gene3D" id="1.10.260.40">
    <property type="entry name" value="lambda repressor-like DNA-binding domains"/>
    <property type="match status" value="1"/>
</dbReference>
<dbReference type="Pfam" id="PF13377">
    <property type="entry name" value="Peripla_BP_3"/>
    <property type="match status" value="1"/>
</dbReference>
<dbReference type="InterPro" id="IPR000843">
    <property type="entry name" value="HTH_LacI"/>
</dbReference>
<dbReference type="InterPro" id="IPR010982">
    <property type="entry name" value="Lambda_DNA-bd_dom_sf"/>
</dbReference>
<keyword evidence="1" id="KW-0805">Transcription regulation</keyword>
<protein>
    <submittedName>
        <fullName evidence="5">LacI family transcriptional regulator</fullName>
    </submittedName>
</protein>
<dbReference type="PANTHER" id="PTHR30146">
    <property type="entry name" value="LACI-RELATED TRANSCRIPTIONAL REPRESSOR"/>
    <property type="match status" value="1"/>
</dbReference>
<dbReference type="CDD" id="cd01392">
    <property type="entry name" value="HTH_LacI"/>
    <property type="match status" value="1"/>
</dbReference>
<dbReference type="GO" id="GO:0003700">
    <property type="term" value="F:DNA-binding transcription factor activity"/>
    <property type="evidence" value="ECO:0007669"/>
    <property type="project" value="TreeGrafter"/>
</dbReference>
<dbReference type="Proteomes" id="UP000469325">
    <property type="component" value="Unassembled WGS sequence"/>
</dbReference>
<gene>
    <name evidence="5" type="ORF">FYJ68_07290</name>
</gene>
<dbReference type="Gene3D" id="3.40.50.2300">
    <property type="match status" value="2"/>
</dbReference>
<dbReference type="AlphaFoldDB" id="A0A6N7XSK3"/>
<organism evidence="5 6">
    <name type="scientific">Olsenella porci</name>
    <dbReference type="NCBI Taxonomy" id="2652279"/>
    <lineage>
        <taxon>Bacteria</taxon>
        <taxon>Bacillati</taxon>
        <taxon>Actinomycetota</taxon>
        <taxon>Coriobacteriia</taxon>
        <taxon>Coriobacteriales</taxon>
        <taxon>Atopobiaceae</taxon>
        <taxon>Olsenella</taxon>
    </lineage>
</organism>
<dbReference type="PRINTS" id="PR00036">
    <property type="entry name" value="HTHLACI"/>
</dbReference>
<dbReference type="PROSITE" id="PS50932">
    <property type="entry name" value="HTH_LACI_2"/>
    <property type="match status" value="1"/>
</dbReference>
<dbReference type="EMBL" id="VUNC01000005">
    <property type="protein sequence ID" value="MST72909.1"/>
    <property type="molecule type" value="Genomic_DNA"/>
</dbReference>
<evidence type="ECO:0000256" key="3">
    <source>
        <dbReference type="ARBA" id="ARBA00023163"/>
    </source>
</evidence>
<feature type="domain" description="HTH lacI-type" evidence="4">
    <location>
        <begin position="7"/>
        <end position="50"/>
    </location>
</feature>
<dbReference type="PANTHER" id="PTHR30146:SF109">
    <property type="entry name" value="HTH-TYPE TRANSCRIPTIONAL REGULATOR GALS"/>
    <property type="match status" value="1"/>
</dbReference>